<dbReference type="Proteomes" id="UP001303889">
    <property type="component" value="Unassembled WGS sequence"/>
</dbReference>
<reference evidence="2" key="2">
    <citation type="submission" date="2023-05" db="EMBL/GenBank/DDBJ databases">
        <authorList>
            <consortium name="Lawrence Berkeley National Laboratory"/>
            <person name="Steindorff A."/>
            <person name="Hensen N."/>
            <person name="Bonometti L."/>
            <person name="Westerberg I."/>
            <person name="Brannstrom I.O."/>
            <person name="Guillou S."/>
            <person name="Cros-Aarteil S."/>
            <person name="Calhoun S."/>
            <person name="Haridas S."/>
            <person name="Kuo A."/>
            <person name="Mondo S."/>
            <person name="Pangilinan J."/>
            <person name="Riley R."/>
            <person name="Labutti K."/>
            <person name="Andreopoulos B."/>
            <person name="Lipzen A."/>
            <person name="Chen C."/>
            <person name="Yanf M."/>
            <person name="Daum C."/>
            <person name="Ng V."/>
            <person name="Clum A."/>
            <person name="Ohm R."/>
            <person name="Martin F."/>
            <person name="Silar P."/>
            <person name="Natvig D."/>
            <person name="Lalanne C."/>
            <person name="Gautier V."/>
            <person name="Ament-Velasquez S.L."/>
            <person name="Kruys A."/>
            <person name="Hutchinson M.I."/>
            <person name="Powell A.J."/>
            <person name="Barry K."/>
            <person name="Miller A.N."/>
            <person name="Grigoriev I.V."/>
            <person name="Debuchy R."/>
            <person name="Gladieux P."/>
            <person name="Thoren M.H."/>
            <person name="Johannesson H."/>
        </authorList>
    </citation>
    <scope>NUCLEOTIDE SEQUENCE</scope>
    <source>
        <strain evidence="2">CBS 103.79</strain>
    </source>
</reference>
<sequence length="177" mass="19897">MKLNLPSSPLALLALVLLYGSAVNANFDLYRGWVNEPTLNSLPPYHQELWWVFDGEPDCDMAWRVQPFHVRDDVSGDKLGIRCLGSSGCDANYGDPAGVSVLEMHFRNDPLLHWTIYKNRGSYDMIGLDGNVYGNCDPFPSDDFMCTKMFAGLQTISAIRKFRCYSSWTAGDINHCC</sequence>
<name>A0AAN6MB37_9PEZI</name>
<evidence type="ECO:0000313" key="3">
    <source>
        <dbReference type="Proteomes" id="UP001303889"/>
    </source>
</evidence>
<dbReference type="EMBL" id="MU856253">
    <property type="protein sequence ID" value="KAK3897147.1"/>
    <property type="molecule type" value="Genomic_DNA"/>
</dbReference>
<comment type="caution">
    <text evidence="2">The sequence shown here is derived from an EMBL/GenBank/DDBJ whole genome shotgun (WGS) entry which is preliminary data.</text>
</comment>
<protein>
    <submittedName>
        <fullName evidence="2">Uncharacterized protein</fullName>
    </submittedName>
</protein>
<keyword evidence="1" id="KW-0732">Signal</keyword>
<reference evidence="2" key="1">
    <citation type="journal article" date="2023" name="Mol. Phylogenet. Evol.">
        <title>Genome-scale phylogeny and comparative genomics of the fungal order Sordariales.</title>
        <authorList>
            <person name="Hensen N."/>
            <person name="Bonometti L."/>
            <person name="Westerberg I."/>
            <person name="Brannstrom I.O."/>
            <person name="Guillou S."/>
            <person name="Cros-Aarteil S."/>
            <person name="Calhoun S."/>
            <person name="Haridas S."/>
            <person name="Kuo A."/>
            <person name="Mondo S."/>
            <person name="Pangilinan J."/>
            <person name="Riley R."/>
            <person name="LaButti K."/>
            <person name="Andreopoulos B."/>
            <person name="Lipzen A."/>
            <person name="Chen C."/>
            <person name="Yan M."/>
            <person name="Daum C."/>
            <person name="Ng V."/>
            <person name="Clum A."/>
            <person name="Steindorff A."/>
            <person name="Ohm R.A."/>
            <person name="Martin F."/>
            <person name="Silar P."/>
            <person name="Natvig D.O."/>
            <person name="Lalanne C."/>
            <person name="Gautier V."/>
            <person name="Ament-Velasquez S.L."/>
            <person name="Kruys A."/>
            <person name="Hutchinson M.I."/>
            <person name="Powell A.J."/>
            <person name="Barry K."/>
            <person name="Miller A.N."/>
            <person name="Grigoriev I.V."/>
            <person name="Debuchy R."/>
            <person name="Gladieux P."/>
            <person name="Hiltunen Thoren M."/>
            <person name="Johannesson H."/>
        </authorList>
    </citation>
    <scope>NUCLEOTIDE SEQUENCE</scope>
    <source>
        <strain evidence="2">CBS 103.79</strain>
    </source>
</reference>
<feature type="chain" id="PRO_5043053955" evidence="1">
    <location>
        <begin position="26"/>
        <end position="177"/>
    </location>
</feature>
<organism evidence="2 3">
    <name type="scientific">Staphylotrichum tortipilum</name>
    <dbReference type="NCBI Taxonomy" id="2831512"/>
    <lineage>
        <taxon>Eukaryota</taxon>
        <taxon>Fungi</taxon>
        <taxon>Dikarya</taxon>
        <taxon>Ascomycota</taxon>
        <taxon>Pezizomycotina</taxon>
        <taxon>Sordariomycetes</taxon>
        <taxon>Sordariomycetidae</taxon>
        <taxon>Sordariales</taxon>
        <taxon>Chaetomiaceae</taxon>
        <taxon>Staphylotrichum</taxon>
    </lineage>
</organism>
<proteinExistence type="predicted"/>
<feature type="signal peptide" evidence="1">
    <location>
        <begin position="1"/>
        <end position="25"/>
    </location>
</feature>
<evidence type="ECO:0000256" key="1">
    <source>
        <dbReference type="SAM" id="SignalP"/>
    </source>
</evidence>
<gene>
    <name evidence="2" type="ORF">C8A05DRAFT_20024</name>
</gene>
<evidence type="ECO:0000313" key="2">
    <source>
        <dbReference type="EMBL" id="KAK3897147.1"/>
    </source>
</evidence>
<keyword evidence="3" id="KW-1185">Reference proteome</keyword>
<dbReference type="AlphaFoldDB" id="A0AAN6MB37"/>
<accession>A0AAN6MB37</accession>